<evidence type="ECO:0000256" key="1">
    <source>
        <dbReference type="SAM" id="MobiDB-lite"/>
    </source>
</evidence>
<dbReference type="EMBL" id="AC149290">
    <property type="protein sequence ID" value="AAT38739.2"/>
    <property type="molecule type" value="Genomic_DNA"/>
</dbReference>
<name>Q6L3Q7_SOLDE</name>
<evidence type="ECO:0000313" key="3">
    <source>
        <dbReference type="EMBL" id="AAT38739.2"/>
    </source>
</evidence>
<feature type="region of interest" description="Disordered" evidence="1">
    <location>
        <begin position="418"/>
        <end position="475"/>
    </location>
</feature>
<feature type="compositionally biased region" description="Polar residues" evidence="1">
    <location>
        <begin position="447"/>
        <end position="460"/>
    </location>
</feature>
<evidence type="ECO:0000259" key="2">
    <source>
        <dbReference type="PROSITE" id="PS50994"/>
    </source>
</evidence>
<dbReference type="InterPro" id="IPR012337">
    <property type="entry name" value="RNaseH-like_sf"/>
</dbReference>
<gene>
    <name evidence="3" type="ORF">SDM1_41t00023</name>
</gene>
<dbReference type="InterPro" id="IPR036397">
    <property type="entry name" value="RNaseH_sf"/>
</dbReference>
<protein>
    <submittedName>
        <fullName evidence="3">Integrase core domain containing protein</fullName>
    </submittedName>
</protein>
<sequence length="475" mass="54115">MGTHGPWVHQHPIGGGRGSRLSLPILYLILPLSDANHALRVRGVTPPTDRRWGSRGSHLETPSLGQLRGKLTQNSTNSPLPKFLSKTPLKNKSKVKIRFKFQPFHSDFVRKTSIRVLLKEAGFVAKCLNFQQVKAEHLKPGGFFQDINIPIWKWEEVNMDFLVGLPYTRRQHDSICVIIEKMTKSFHFLSVKVSFLSEDYAKLTIKEIVKSHGVPLSIISDRGVPTIGTNVKLCTAFHPQMDGQAEHTIQTLEDMLRACVIDFKDNWDDYLHLIKFAYNNSYHSIIAMAPFEALYGRRCRSPVGSFEVERLKTAQSWQKSYANIRRRDLEFEIGHWVYLQISPMKVVMRFGKKGKLSPRLHPSFRGLGVDENLSYKEVPIEILDRQVKRLKNKEVASVKVLWRNHLVEGATWEAEVDMKSRPTRQGTIPKDLPKVLEEDTSEGPKSCQMTAPPTDGNPQSVGGPKPHRWGSWVDT</sequence>
<dbReference type="PANTHER" id="PTHR45835:SF91">
    <property type="entry name" value="RETROTRANSPOSON, TY3-GYPSY SUBCLASS-LIKE PROTEIN"/>
    <property type="match status" value="1"/>
</dbReference>
<accession>Q6L3Q7</accession>
<proteinExistence type="predicted"/>
<feature type="domain" description="Integrase catalytic" evidence="2">
    <location>
        <begin position="146"/>
        <end position="298"/>
    </location>
</feature>
<dbReference type="InterPro" id="IPR001584">
    <property type="entry name" value="Integrase_cat-core"/>
</dbReference>
<dbReference type="Gene3D" id="3.30.420.10">
    <property type="entry name" value="Ribonuclease H-like superfamily/Ribonuclease H"/>
    <property type="match status" value="1"/>
</dbReference>
<organism evidence="3">
    <name type="scientific">Solanum demissum</name>
    <name type="common">Wild potato</name>
    <dbReference type="NCBI Taxonomy" id="50514"/>
    <lineage>
        <taxon>Eukaryota</taxon>
        <taxon>Viridiplantae</taxon>
        <taxon>Streptophyta</taxon>
        <taxon>Embryophyta</taxon>
        <taxon>Tracheophyta</taxon>
        <taxon>Spermatophyta</taxon>
        <taxon>Magnoliopsida</taxon>
        <taxon>eudicotyledons</taxon>
        <taxon>Gunneridae</taxon>
        <taxon>Pentapetalae</taxon>
        <taxon>asterids</taxon>
        <taxon>lamiids</taxon>
        <taxon>Solanales</taxon>
        <taxon>Solanaceae</taxon>
        <taxon>Solanoideae</taxon>
        <taxon>Solaneae</taxon>
        <taxon>Solanum</taxon>
    </lineage>
</organism>
<dbReference type="SUPFAM" id="SSF53098">
    <property type="entry name" value="Ribonuclease H-like"/>
    <property type="match status" value="1"/>
</dbReference>
<dbReference type="PANTHER" id="PTHR45835">
    <property type="entry name" value="YALI0A06105P"/>
    <property type="match status" value="1"/>
</dbReference>
<dbReference type="AlphaFoldDB" id="Q6L3Q7"/>
<dbReference type="GO" id="GO:0003676">
    <property type="term" value="F:nucleic acid binding"/>
    <property type="evidence" value="ECO:0007669"/>
    <property type="project" value="InterPro"/>
</dbReference>
<reference evidence="3" key="2">
    <citation type="submission" date="2006-08" db="EMBL/GenBank/DDBJ databases">
        <authorList>
            <person name="Childs K."/>
        </authorList>
    </citation>
    <scope>NUCLEOTIDE SEQUENCE</scope>
</reference>
<dbReference type="PROSITE" id="PS50994">
    <property type="entry name" value="INTEGRASE"/>
    <property type="match status" value="1"/>
</dbReference>
<dbReference type="GO" id="GO:0015074">
    <property type="term" value="P:DNA integration"/>
    <property type="evidence" value="ECO:0007669"/>
    <property type="project" value="InterPro"/>
</dbReference>
<reference evidence="3" key="1">
    <citation type="submission" date="2004-05" db="EMBL/GenBank/DDBJ databases">
        <authorList>
            <person name="Buell R."/>
            <person name="Liu J."/>
            <person name="Childs K."/>
            <person name="Zaborsky J."/>
            <person name="Tallon L."/>
            <person name="Wirtz U."/>
            <person name="Wei F."/>
            <person name="Kuang H."/>
            <person name="Zhang P."/>
            <person name="Marano M."/>
            <person name="Baker B."/>
        </authorList>
    </citation>
    <scope>NUCLEOTIDE SEQUENCE</scope>
</reference>